<keyword evidence="4" id="KW-0560">Oxidoreductase</keyword>
<evidence type="ECO:0000313" key="8">
    <source>
        <dbReference type="Proteomes" id="UP001241169"/>
    </source>
</evidence>
<feature type="domain" description="Enoyl reductase (ER)" evidence="6">
    <location>
        <begin position="14"/>
        <end position="350"/>
    </location>
</feature>
<name>A0ABQ9SCJ9_9PEZI</name>
<keyword evidence="2 5" id="KW-0479">Metal-binding</keyword>
<evidence type="ECO:0000256" key="3">
    <source>
        <dbReference type="ARBA" id="ARBA00022833"/>
    </source>
</evidence>
<keyword evidence="8" id="KW-1185">Reference proteome</keyword>
<dbReference type="CDD" id="cd05283">
    <property type="entry name" value="CAD1"/>
    <property type="match status" value="1"/>
</dbReference>
<protein>
    <submittedName>
        <fullName evidence="7">Alcohol dehydrogenase (NADP+)</fullName>
    </submittedName>
</protein>
<reference evidence="7 8" key="1">
    <citation type="submission" date="2016-10" db="EMBL/GenBank/DDBJ databases">
        <title>The genome sequence of Colletotrichum fioriniae PJ7.</title>
        <authorList>
            <person name="Baroncelli R."/>
        </authorList>
    </citation>
    <scope>NUCLEOTIDE SEQUENCE [LARGE SCALE GENOMIC DNA]</scope>
    <source>
        <strain evidence="7 8">IMI 384185</strain>
    </source>
</reference>
<dbReference type="InterPro" id="IPR047109">
    <property type="entry name" value="CAD-like"/>
</dbReference>
<organism evidence="7 8">
    <name type="scientific">Colletotrichum paranaense</name>
    <dbReference type="NCBI Taxonomy" id="1914294"/>
    <lineage>
        <taxon>Eukaryota</taxon>
        <taxon>Fungi</taxon>
        <taxon>Dikarya</taxon>
        <taxon>Ascomycota</taxon>
        <taxon>Pezizomycotina</taxon>
        <taxon>Sordariomycetes</taxon>
        <taxon>Hypocreomycetidae</taxon>
        <taxon>Glomerellales</taxon>
        <taxon>Glomerellaceae</taxon>
        <taxon>Colletotrichum</taxon>
        <taxon>Colletotrichum acutatum species complex</taxon>
    </lineage>
</organism>
<evidence type="ECO:0000256" key="1">
    <source>
        <dbReference type="ARBA" id="ARBA00001947"/>
    </source>
</evidence>
<dbReference type="InterPro" id="IPR011032">
    <property type="entry name" value="GroES-like_sf"/>
</dbReference>
<dbReference type="PROSITE" id="PS00059">
    <property type="entry name" value="ADH_ZINC"/>
    <property type="match status" value="1"/>
</dbReference>
<evidence type="ECO:0000256" key="2">
    <source>
        <dbReference type="ARBA" id="ARBA00022723"/>
    </source>
</evidence>
<proteinExistence type="inferred from homology"/>
<dbReference type="Gene3D" id="3.40.50.720">
    <property type="entry name" value="NAD(P)-binding Rossmann-like Domain"/>
    <property type="match status" value="1"/>
</dbReference>
<comment type="cofactor">
    <cofactor evidence="1 5">
        <name>Zn(2+)</name>
        <dbReference type="ChEBI" id="CHEBI:29105"/>
    </cofactor>
</comment>
<keyword evidence="3 5" id="KW-0862">Zinc</keyword>
<dbReference type="RefSeq" id="XP_060346285.1">
    <property type="nucleotide sequence ID" value="XM_060494103.1"/>
</dbReference>
<dbReference type="PANTHER" id="PTHR42683">
    <property type="entry name" value="ALDEHYDE REDUCTASE"/>
    <property type="match status" value="1"/>
</dbReference>
<dbReference type="GeneID" id="85378002"/>
<comment type="similarity">
    <text evidence="5">Belongs to the zinc-containing alcohol dehydrogenase family.</text>
</comment>
<dbReference type="SMART" id="SM00829">
    <property type="entry name" value="PKS_ER"/>
    <property type="match status" value="1"/>
</dbReference>
<dbReference type="Pfam" id="PF08240">
    <property type="entry name" value="ADH_N"/>
    <property type="match status" value="1"/>
</dbReference>
<dbReference type="EMBL" id="MOPA01000008">
    <property type="protein sequence ID" value="KAK1533131.1"/>
    <property type="molecule type" value="Genomic_DNA"/>
</dbReference>
<dbReference type="InterPro" id="IPR013154">
    <property type="entry name" value="ADH-like_N"/>
</dbReference>
<evidence type="ECO:0000259" key="6">
    <source>
        <dbReference type="SMART" id="SM00829"/>
    </source>
</evidence>
<dbReference type="SUPFAM" id="SSF50129">
    <property type="entry name" value="GroES-like"/>
    <property type="match status" value="1"/>
</dbReference>
<dbReference type="InterPro" id="IPR036291">
    <property type="entry name" value="NAD(P)-bd_dom_sf"/>
</dbReference>
<evidence type="ECO:0000256" key="4">
    <source>
        <dbReference type="ARBA" id="ARBA00023002"/>
    </source>
</evidence>
<dbReference type="InterPro" id="IPR002328">
    <property type="entry name" value="ADH_Zn_CS"/>
</dbReference>
<dbReference type="InterPro" id="IPR013149">
    <property type="entry name" value="ADH-like_C"/>
</dbReference>
<evidence type="ECO:0000256" key="5">
    <source>
        <dbReference type="RuleBase" id="RU361277"/>
    </source>
</evidence>
<dbReference type="InterPro" id="IPR020843">
    <property type="entry name" value="ER"/>
</dbReference>
<dbReference type="Gene3D" id="3.90.180.10">
    <property type="entry name" value="Medium-chain alcohol dehydrogenases, catalytic domain"/>
    <property type="match status" value="1"/>
</dbReference>
<dbReference type="SUPFAM" id="SSF51735">
    <property type="entry name" value="NAD(P)-binding Rossmann-fold domains"/>
    <property type="match status" value="1"/>
</dbReference>
<dbReference type="Pfam" id="PF00107">
    <property type="entry name" value="ADH_zinc_N"/>
    <property type="match status" value="1"/>
</dbReference>
<dbReference type="Proteomes" id="UP001241169">
    <property type="component" value="Unassembled WGS sequence"/>
</dbReference>
<accession>A0ABQ9SCJ9</accession>
<sequence>MGYPDNFEGFVIDSQSEWTKFRKAAFNPQPFQDRDVDIAVEACGVCGSDVHKISGGWGPCSLPLCVGHEVVGRVVRKGPEASTVDIGDRVGVGAQVSACLDCRNCLSDNENYCPHQIDTYDSPYPDGTMSQGGYAGHIRVHEYFVFKIPENLESSAVAPMLCAGITTYSPLVRANVGPGKKVGVIGIGGLGHFGIMWAKALGAEAYAISHSPHKAKDALALGAKDFISTSAQNWHEPWKYTFDFILNTADATDTFDLKTYMSTLAVNGVFHNVGLPDKPLPTLTVFDYMPGGYSMAASHIGSRPEMLAMLKLASEQNIKSWAQEINIGESGCKEAVEMVDQGKTRYRAVLVGYDNVFGKRY</sequence>
<evidence type="ECO:0000313" key="7">
    <source>
        <dbReference type="EMBL" id="KAK1533131.1"/>
    </source>
</evidence>
<comment type="caution">
    <text evidence="7">The sequence shown here is derived from an EMBL/GenBank/DDBJ whole genome shotgun (WGS) entry which is preliminary data.</text>
</comment>
<gene>
    <name evidence="7" type="ORF">CPAR01_09839</name>
</gene>